<evidence type="ECO:0000313" key="2">
    <source>
        <dbReference type="Proteomes" id="UP000324222"/>
    </source>
</evidence>
<dbReference type="AlphaFoldDB" id="A0A5B7I2M5"/>
<comment type="caution">
    <text evidence="1">The sequence shown here is derived from an EMBL/GenBank/DDBJ whole genome shotgun (WGS) entry which is preliminary data.</text>
</comment>
<keyword evidence="2" id="KW-1185">Reference proteome</keyword>
<reference evidence="1 2" key="1">
    <citation type="submission" date="2019-05" db="EMBL/GenBank/DDBJ databases">
        <title>Another draft genome of Portunus trituberculatus and its Hox gene families provides insights of decapod evolution.</title>
        <authorList>
            <person name="Jeong J.-H."/>
            <person name="Song I."/>
            <person name="Kim S."/>
            <person name="Choi T."/>
            <person name="Kim D."/>
            <person name="Ryu S."/>
            <person name="Kim W."/>
        </authorList>
    </citation>
    <scope>NUCLEOTIDE SEQUENCE [LARGE SCALE GENOMIC DNA]</scope>
    <source>
        <tissue evidence="1">Muscle</tissue>
    </source>
</reference>
<dbReference type="EMBL" id="VSRR010051582">
    <property type="protein sequence ID" value="MPC79611.1"/>
    <property type="molecule type" value="Genomic_DNA"/>
</dbReference>
<name>A0A5B7I2M5_PORTR</name>
<sequence>MNLVQFQLVSLPFPSTDTERTLILTIKGGCVTSPYLAWPPVLTLHSPSPLTCQPIDQPQLTHAIHPPLPTPHMRRQLKKMKLEM</sequence>
<organism evidence="1 2">
    <name type="scientific">Portunus trituberculatus</name>
    <name type="common">Swimming crab</name>
    <name type="synonym">Neptunus trituberculatus</name>
    <dbReference type="NCBI Taxonomy" id="210409"/>
    <lineage>
        <taxon>Eukaryota</taxon>
        <taxon>Metazoa</taxon>
        <taxon>Ecdysozoa</taxon>
        <taxon>Arthropoda</taxon>
        <taxon>Crustacea</taxon>
        <taxon>Multicrustacea</taxon>
        <taxon>Malacostraca</taxon>
        <taxon>Eumalacostraca</taxon>
        <taxon>Eucarida</taxon>
        <taxon>Decapoda</taxon>
        <taxon>Pleocyemata</taxon>
        <taxon>Brachyura</taxon>
        <taxon>Eubrachyura</taxon>
        <taxon>Portunoidea</taxon>
        <taxon>Portunidae</taxon>
        <taxon>Portuninae</taxon>
        <taxon>Portunus</taxon>
    </lineage>
</organism>
<accession>A0A5B7I2M5</accession>
<protein>
    <submittedName>
        <fullName evidence="1">Uncharacterized protein</fullName>
    </submittedName>
</protein>
<gene>
    <name evidence="1" type="ORF">E2C01_074147</name>
</gene>
<dbReference type="Proteomes" id="UP000324222">
    <property type="component" value="Unassembled WGS sequence"/>
</dbReference>
<evidence type="ECO:0000313" key="1">
    <source>
        <dbReference type="EMBL" id="MPC79611.1"/>
    </source>
</evidence>
<proteinExistence type="predicted"/>